<dbReference type="Proteomes" id="UP000325957">
    <property type="component" value="Unassembled WGS sequence"/>
</dbReference>
<comment type="caution">
    <text evidence="1">The sequence shown here is derived from an EMBL/GenBank/DDBJ whole genome shotgun (WGS) entry which is preliminary data.</text>
</comment>
<dbReference type="EMBL" id="SZWF01000026">
    <property type="protein sequence ID" value="KAA9393129.1"/>
    <property type="molecule type" value="Genomic_DNA"/>
</dbReference>
<dbReference type="RefSeq" id="WP_158034902.1">
    <property type="nucleotide sequence ID" value="NZ_ML708630.1"/>
</dbReference>
<proteinExistence type="predicted"/>
<reference evidence="1 2" key="1">
    <citation type="submission" date="2019-05" db="EMBL/GenBank/DDBJ databases">
        <title>Kocuria coralli sp. nov., a novel actinobacterium isolated from coral reef seawater.</title>
        <authorList>
            <person name="Li J."/>
        </authorList>
    </citation>
    <scope>NUCLEOTIDE SEQUENCE [LARGE SCALE GENOMIC DNA]</scope>
    <source>
        <strain evidence="1 2">SCSIO 13007</strain>
    </source>
</reference>
<gene>
    <name evidence="1" type="ORF">FCK90_13845</name>
</gene>
<evidence type="ECO:0000313" key="1">
    <source>
        <dbReference type="EMBL" id="KAA9393129.1"/>
    </source>
</evidence>
<name>A0A5J5KTS4_9MICC</name>
<evidence type="ECO:0000313" key="2">
    <source>
        <dbReference type="Proteomes" id="UP000325957"/>
    </source>
</evidence>
<accession>A0A5J5KTS4</accession>
<dbReference type="AlphaFoldDB" id="A0A5J5KTS4"/>
<organism evidence="1 2">
    <name type="scientific">Kocuria coralli</name>
    <dbReference type="NCBI Taxonomy" id="1461025"/>
    <lineage>
        <taxon>Bacteria</taxon>
        <taxon>Bacillati</taxon>
        <taxon>Actinomycetota</taxon>
        <taxon>Actinomycetes</taxon>
        <taxon>Micrococcales</taxon>
        <taxon>Micrococcaceae</taxon>
        <taxon>Kocuria</taxon>
    </lineage>
</organism>
<dbReference type="OrthoDB" id="4879013at2"/>
<protein>
    <submittedName>
        <fullName evidence="1">Uncharacterized protein</fullName>
    </submittedName>
</protein>
<sequence>MSLPRRGEALITHVDVEVRLEGKNGPFVPSEAVLQATRRGMLSMLNHSVSLMVQDQDMGDRLPQIAVNYQSPVPGTYTIQLVAMDPRSAVWRFLLPVPEAKRQAAHMWLRKGAEMLAATIQSVPPLVVAKSIRVSSKGDDDGFCTVVIDERRTFRIPVLVFTLFFSVPEVAAASRQMLTSFLLPDLKTIVVVRDPTCPNRRHEIVLDLTEEFHQQVKSSDFEVLLAKAIFDDAPLRELMTSTQRRQVFGTGISGMGPLD</sequence>
<keyword evidence="2" id="KW-1185">Reference proteome</keyword>